<proteinExistence type="predicted"/>
<comment type="caution">
    <text evidence="7">The sequence shown here is derived from an EMBL/GenBank/DDBJ whole genome shotgun (WGS) entry which is preliminary data.</text>
</comment>
<dbReference type="InterPro" id="IPR036444">
    <property type="entry name" value="PLipase_A2_dom_sf"/>
</dbReference>
<dbReference type="GO" id="GO:0006644">
    <property type="term" value="P:phospholipid metabolic process"/>
    <property type="evidence" value="ECO:0007669"/>
    <property type="project" value="InterPro"/>
</dbReference>
<dbReference type="InterPro" id="IPR016090">
    <property type="entry name" value="PLA2-like_dom"/>
</dbReference>
<evidence type="ECO:0000313" key="8">
    <source>
        <dbReference type="Proteomes" id="UP000292052"/>
    </source>
</evidence>
<evidence type="ECO:0000259" key="6">
    <source>
        <dbReference type="Pfam" id="PF05826"/>
    </source>
</evidence>
<dbReference type="Proteomes" id="UP000292052">
    <property type="component" value="Unassembled WGS sequence"/>
</dbReference>
<keyword evidence="8" id="KW-1185">Reference proteome</keyword>
<evidence type="ECO:0000256" key="2">
    <source>
        <dbReference type="ARBA" id="ARBA00013278"/>
    </source>
</evidence>
<dbReference type="GO" id="GO:0050482">
    <property type="term" value="P:arachidonate secretion"/>
    <property type="evidence" value="ECO:0007669"/>
    <property type="project" value="InterPro"/>
</dbReference>
<reference evidence="7 8" key="1">
    <citation type="submission" date="2017-03" db="EMBL/GenBank/DDBJ databases">
        <title>Genome of the blue death feigning beetle - Asbolus verrucosus.</title>
        <authorList>
            <person name="Rider S.D."/>
        </authorList>
    </citation>
    <scope>NUCLEOTIDE SEQUENCE [LARGE SCALE GENOMIC DNA]</scope>
    <source>
        <strain evidence="7">Butters</strain>
        <tissue evidence="7">Head and leg muscle</tissue>
    </source>
</reference>
<dbReference type="EMBL" id="QDEB01120277">
    <property type="protein sequence ID" value="RZB40303.1"/>
    <property type="molecule type" value="Genomic_DNA"/>
</dbReference>
<dbReference type="OrthoDB" id="10059604at2759"/>
<keyword evidence="4" id="KW-0443">Lipid metabolism</keyword>
<dbReference type="SUPFAM" id="SSF48619">
    <property type="entry name" value="Phospholipase A2, PLA2"/>
    <property type="match status" value="1"/>
</dbReference>
<accession>A0A482VAS0</accession>
<dbReference type="STRING" id="1661398.A0A482VAS0"/>
<dbReference type="EC" id="3.1.1.4" evidence="2"/>
<evidence type="ECO:0000313" key="7">
    <source>
        <dbReference type="EMBL" id="RZB40303.1"/>
    </source>
</evidence>
<feature type="domain" description="Phospholipase A2-like central" evidence="6">
    <location>
        <begin position="2"/>
        <end position="81"/>
    </location>
</feature>
<comment type="cofactor">
    <cofactor evidence="1">
        <name>Ca(2+)</name>
        <dbReference type="ChEBI" id="CHEBI:29108"/>
    </cofactor>
</comment>
<sequence>MYDELGIFFSIDACCREHDNCPDIIQVNETKHGLINQGLFTRSHCDCDKQFYSCLKKDNNLVSKAIGFTYFTVLGLQCFNCDYPIISCIQKEYIFNGIIAERCVSYHKDTRAKKNYQWFDNPVF</sequence>
<gene>
    <name evidence="7" type="ORF">BDFB_003114</name>
</gene>
<evidence type="ECO:0000256" key="1">
    <source>
        <dbReference type="ARBA" id="ARBA00001913"/>
    </source>
</evidence>
<name>A0A482VAS0_ASBVE</name>
<keyword evidence="3" id="KW-0442">Lipid degradation</keyword>
<dbReference type="GO" id="GO:0016042">
    <property type="term" value="P:lipid catabolic process"/>
    <property type="evidence" value="ECO:0007669"/>
    <property type="project" value="UniProtKB-KW"/>
</dbReference>
<dbReference type="AlphaFoldDB" id="A0A482VAS0"/>
<dbReference type="Pfam" id="PF05826">
    <property type="entry name" value="Phospholip_A2_2"/>
    <property type="match status" value="1"/>
</dbReference>
<dbReference type="PANTHER" id="PTHR12253">
    <property type="entry name" value="RH14732P"/>
    <property type="match status" value="1"/>
</dbReference>
<evidence type="ECO:0000256" key="4">
    <source>
        <dbReference type="ARBA" id="ARBA00023098"/>
    </source>
</evidence>
<protein>
    <recommendedName>
        <fullName evidence="2">phospholipase A2</fullName>
        <ecNumber evidence="2">3.1.1.4</ecNumber>
    </recommendedName>
    <alternativeName>
        <fullName evidence="5">Phosphatidylcholine 2-acylhydrolase</fullName>
    </alternativeName>
</protein>
<organism evidence="7 8">
    <name type="scientific">Asbolus verrucosus</name>
    <name type="common">Desert ironclad beetle</name>
    <dbReference type="NCBI Taxonomy" id="1661398"/>
    <lineage>
        <taxon>Eukaryota</taxon>
        <taxon>Metazoa</taxon>
        <taxon>Ecdysozoa</taxon>
        <taxon>Arthropoda</taxon>
        <taxon>Hexapoda</taxon>
        <taxon>Insecta</taxon>
        <taxon>Pterygota</taxon>
        <taxon>Neoptera</taxon>
        <taxon>Endopterygota</taxon>
        <taxon>Coleoptera</taxon>
        <taxon>Polyphaga</taxon>
        <taxon>Cucujiformia</taxon>
        <taxon>Tenebrionidae</taxon>
        <taxon>Pimeliinae</taxon>
        <taxon>Asbolus</taxon>
    </lineage>
</organism>
<dbReference type="GO" id="GO:0004623">
    <property type="term" value="F:phospholipase A2 activity"/>
    <property type="evidence" value="ECO:0007669"/>
    <property type="project" value="UniProtKB-EC"/>
</dbReference>
<evidence type="ECO:0000256" key="5">
    <source>
        <dbReference type="ARBA" id="ARBA00029903"/>
    </source>
</evidence>
<dbReference type="Gene3D" id="1.20.90.10">
    <property type="entry name" value="Phospholipase A2 domain"/>
    <property type="match status" value="1"/>
</dbReference>
<evidence type="ECO:0000256" key="3">
    <source>
        <dbReference type="ARBA" id="ARBA00022963"/>
    </source>
</evidence>